<keyword evidence="1" id="KW-0472">Membrane</keyword>
<feature type="transmembrane region" description="Helical" evidence="1">
    <location>
        <begin position="83"/>
        <end position="104"/>
    </location>
</feature>
<keyword evidence="1" id="KW-0812">Transmembrane</keyword>
<keyword evidence="1" id="KW-1133">Transmembrane helix</keyword>
<dbReference type="NCBIfam" id="NF038065">
    <property type="entry name" value="Pr6Pr"/>
    <property type="match status" value="1"/>
</dbReference>
<gene>
    <name evidence="2" type="ORF">C3B54_11631</name>
</gene>
<feature type="transmembrane region" description="Helical" evidence="1">
    <location>
        <begin position="195"/>
        <end position="216"/>
    </location>
</feature>
<feature type="transmembrane region" description="Helical" evidence="1">
    <location>
        <begin position="16"/>
        <end position="35"/>
    </location>
</feature>
<evidence type="ECO:0000256" key="1">
    <source>
        <dbReference type="SAM" id="Phobius"/>
    </source>
</evidence>
<proteinExistence type="predicted"/>
<name>A0A2L2BPM2_9MICO</name>
<protein>
    <recommendedName>
        <fullName evidence="4">Integral membrane protein</fullName>
    </recommendedName>
</protein>
<evidence type="ECO:0000313" key="3">
    <source>
        <dbReference type="Proteomes" id="UP000243077"/>
    </source>
</evidence>
<accession>A0A2L2BPM2</accession>
<evidence type="ECO:0000313" key="2">
    <source>
        <dbReference type="EMBL" id="AVG23616.1"/>
    </source>
</evidence>
<feature type="transmembrane region" description="Helical" evidence="1">
    <location>
        <begin position="124"/>
        <end position="140"/>
    </location>
</feature>
<dbReference type="EMBL" id="CP026923">
    <property type="protein sequence ID" value="AVG23616.1"/>
    <property type="molecule type" value="Genomic_DNA"/>
</dbReference>
<keyword evidence="3" id="KW-1185">Reference proteome</keyword>
<dbReference type="AlphaFoldDB" id="A0A2L2BPM2"/>
<sequence>MVNVVEPRPGLLRQSLGVLALVAAATLAVALFTQISDQIHHQAFVPEEYFSYFSIQTSIANMVVLTITGLHQLQSHMDSPALVGVRHSLVAYAIVTGSVYNLLLRDLPPKPGGFVSDIAFPNEVIHVVIPAYLVLDWILSPHGAALPWRSMAWGLVYPIGWLGGTLVRGDLAGWYPYAFLNPSNPAGWSGVGAHVLGIALFISALLAAGLMLNRLYCRLRSTRAMSQSAALPADFSSGL</sequence>
<dbReference type="KEGG" id="psai:C3B54_11631"/>
<feature type="transmembrane region" description="Helical" evidence="1">
    <location>
        <begin position="152"/>
        <end position="175"/>
    </location>
</feature>
<reference evidence="2 3" key="1">
    <citation type="submission" date="2018-02" db="EMBL/GenBank/DDBJ databases">
        <title>Complete genome of the streamlined marine actinobacterium Pontimonas salivibrio CL-TW6 adapted to coastal planktonic lifestype.</title>
        <authorList>
            <person name="Cho B.C."/>
            <person name="Hardies S.C."/>
            <person name="Jang G.I."/>
            <person name="Hwang C.Y."/>
        </authorList>
    </citation>
    <scope>NUCLEOTIDE SEQUENCE [LARGE SCALE GENOMIC DNA]</scope>
    <source>
        <strain evidence="2 3">CL-TW6</strain>
    </source>
</reference>
<evidence type="ECO:0008006" key="4">
    <source>
        <dbReference type="Google" id="ProtNLM"/>
    </source>
</evidence>
<dbReference type="Proteomes" id="UP000243077">
    <property type="component" value="Chromosome"/>
</dbReference>
<dbReference type="InterPro" id="IPR049713">
    <property type="entry name" value="Pr6Pr-like"/>
</dbReference>
<organism evidence="2 3">
    <name type="scientific">Pontimonas salivibrio</name>
    <dbReference type="NCBI Taxonomy" id="1159327"/>
    <lineage>
        <taxon>Bacteria</taxon>
        <taxon>Bacillati</taxon>
        <taxon>Actinomycetota</taxon>
        <taxon>Actinomycetes</taxon>
        <taxon>Micrococcales</taxon>
        <taxon>Microbacteriaceae</taxon>
        <taxon>Pontimonas</taxon>
    </lineage>
</organism>